<feature type="compositionally biased region" description="Low complexity" evidence="1">
    <location>
        <begin position="70"/>
        <end position="80"/>
    </location>
</feature>
<dbReference type="EMBL" id="PYSW02000009">
    <property type="protein sequence ID" value="KAG2388654.1"/>
    <property type="molecule type" value="Genomic_DNA"/>
</dbReference>
<protein>
    <submittedName>
        <fullName evidence="2">Uncharacterized protein</fullName>
    </submittedName>
</protein>
<name>A0AA88GZS1_NAELO</name>
<feature type="compositionally biased region" description="Low complexity" evidence="1">
    <location>
        <begin position="37"/>
        <end position="55"/>
    </location>
</feature>
<feature type="compositionally biased region" description="Basic residues" evidence="1">
    <location>
        <begin position="91"/>
        <end position="100"/>
    </location>
</feature>
<sequence>MIQTQQQEVGILIDVTSPPCTPTTTAPSFNRLLNDHQYSSSSTSTSCSQQANNNTIVPSNNHQRHYNTVSYRSPSSSASSWNLVQTPNHNNHNHPRKSLRSQYFKHCRTDSEHKREQEQNPQAVEGFVALKTSNKSHKSLSRIEAMLVSQSQYNNDEDEAPTPEKPRSHSFLSKIVSKLTTGNSKKKRDNQF</sequence>
<dbReference type="Proteomes" id="UP000816034">
    <property type="component" value="Unassembled WGS sequence"/>
</dbReference>
<evidence type="ECO:0000313" key="2">
    <source>
        <dbReference type="EMBL" id="KAG2388654.1"/>
    </source>
</evidence>
<accession>A0AA88GZS1</accession>
<evidence type="ECO:0000313" key="3">
    <source>
        <dbReference type="Proteomes" id="UP000816034"/>
    </source>
</evidence>
<reference evidence="2 3" key="1">
    <citation type="journal article" date="2018" name="BMC Genomics">
        <title>The genome of Naegleria lovaniensis, the basis for a comparative approach to unravel pathogenicity factors of the human pathogenic amoeba N. fowleri.</title>
        <authorList>
            <person name="Liechti N."/>
            <person name="Schurch N."/>
            <person name="Bruggmann R."/>
            <person name="Wittwer M."/>
        </authorList>
    </citation>
    <scope>NUCLEOTIDE SEQUENCE [LARGE SCALE GENOMIC DNA]</scope>
    <source>
        <strain evidence="2 3">ATCC 30569</strain>
    </source>
</reference>
<feature type="compositionally biased region" description="Polar residues" evidence="1">
    <location>
        <begin position="56"/>
        <end position="69"/>
    </location>
</feature>
<feature type="region of interest" description="Disordered" evidence="1">
    <location>
        <begin position="151"/>
        <end position="192"/>
    </location>
</feature>
<comment type="caution">
    <text evidence="2">The sequence shown here is derived from an EMBL/GenBank/DDBJ whole genome shotgun (WGS) entry which is preliminary data.</text>
</comment>
<organism evidence="2 3">
    <name type="scientific">Naegleria lovaniensis</name>
    <name type="common">Amoeba</name>
    <dbReference type="NCBI Taxonomy" id="51637"/>
    <lineage>
        <taxon>Eukaryota</taxon>
        <taxon>Discoba</taxon>
        <taxon>Heterolobosea</taxon>
        <taxon>Tetramitia</taxon>
        <taxon>Eutetramitia</taxon>
        <taxon>Vahlkampfiidae</taxon>
        <taxon>Naegleria</taxon>
    </lineage>
</organism>
<dbReference type="AlphaFoldDB" id="A0AA88GZS1"/>
<dbReference type="GeneID" id="68092555"/>
<keyword evidence="3" id="KW-1185">Reference proteome</keyword>
<evidence type="ECO:0000256" key="1">
    <source>
        <dbReference type="SAM" id="MobiDB-lite"/>
    </source>
</evidence>
<dbReference type="RefSeq" id="XP_044552646.1">
    <property type="nucleotide sequence ID" value="XM_044699471.1"/>
</dbReference>
<feature type="region of interest" description="Disordered" evidence="1">
    <location>
        <begin position="35"/>
        <end position="100"/>
    </location>
</feature>
<feature type="compositionally biased region" description="Polar residues" evidence="1">
    <location>
        <begin position="81"/>
        <end position="90"/>
    </location>
</feature>
<gene>
    <name evidence="2" type="ORF">C9374_000093</name>
</gene>
<proteinExistence type="predicted"/>